<accession>A0A4Y2CF31</accession>
<dbReference type="AlphaFoldDB" id="A0A4Y2CF31"/>
<protein>
    <submittedName>
        <fullName evidence="1">Uncharacterized protein</fullName>
    </submittedName>
</protein>
<keyword evidence="2" id="KW-1185">Reference proteome</keyword>
<proteinExistence type="predicted"/>
<dbReference type="EMBL" id="BGPR01000185">
    <property type="protein sequence ID" value="GBM02900.1"/>
    <property type="molecule type" value="Genomic_DNA"/>
</dbReference>
<evidence type="ECO:0000313" key="1">
    <source>
        <dbReference type="EMBL" id="GBM02900.1"/>
    </source>
</evidence>
<gene>
    <name evidence="1" type="ORF">AVEN_269830_1</name>
</gene>
<comment type="caution">
    <text evidence="1">The sequence shown here is derived from an EMBL/GenBank/DDBJ whole genome shotgun (WGS) entry which is preliminary data.</text>
</comment>
<evidence type="ECO:0000313" key="2">
    <source>
        <dbReference type="Proteomes" id="UP000499080"/>
    </source>
</evidence>
<reference evidence="1 2" key="1">
    <citation type="journal article" date="2019" name="Sci. Rep.">
        <title>Orb-weaving spider Araneus ventricosus genome elucidates the spidroin gene catalogue.</title>
        <authorList>
            <person name="Kono N."/>
            <person name="Nakamura H."/>
            <person name="Ohtoshi R."/>
            <person name="Moran D.A.P."/>
            <person name="Shinohara A."/>
            <person name="Yoshida Y."/>
            <person name="Fujiwara M."/>
            <person name="Mori M."/>
            <person name="Tomita M."/>
            <person name="Arakawa K."/>
        </authorList>
    </citation>
    <scope>NUCLEOTIDE SEQUENCE [LARGE SCALE GENOMIC DNA]</scope>
</reference>
<dbReference type="Proteomes" id="UP000499080">
    <property type="component" value="Unassembled WGS sequence"/>
</dbReference>
<organism evidence="1 2">
    <name type="scientific">Araneus ventricosus</name>
    <name type="common">Orbweaver spider</name>
    <name type="synonym">Epeira ventricosa</name>
    <dbReference type="NCBI Taxonomy" id="182803"/>
    <lineage>
        <taxon>Eukaryota</taxon>
        <taxon>Metazoa</taxon>
        <taxon>Ecdysozoa</taxon>
        <taxon>Arthropoda</taxon>
        <taxon>Chelicerata</taxon>
        <taxon>Arachnida</taxon>
        <taxon>Araneae</taxon>
        <taxon>Araneomorphae</taxon>
        <taxon>Entelegynae</taxon>
        <taxon>Araneoidea</taxon>
        <taxon>Araneidae</taxon>
        <taxon>Araneus</taxon>
    </lineage>
</organism>
<name>A0A4Y2CF31_ARAVE</name>
<sequence length="118" mass="13495">MDVSTCTFTPRNCERIYPVSSTLNFPENNLDQHREVSILEFWNYELPSTDCLYPEYLKKPFSSRQKFLFNSASLNGGKVRLDINALVEMSDFVSSVKQIISFLLCFCHAVATSHDSVT</sequence>